<name>A0A158AGN8_9BURK</name>
<feature type="compositionally biased region" description="Basic and acidic residues" evidence="1">
    <location>
        <begin position="19"/>
        <end position="33"/>
    </location>
</feature>
<dbReference type="InterPro" id="IPR019060">
    <property type="entry name" value="DUF2382"/>
</dbReference>
<organism evidence="3 4">
    <name type="scientific">Caballeronia temeraria</name>
    <dbReference type="NCBI Taxonomy" id="1777137"/>
    <lineage>
        <taxon>Bacteria</taxon>
        <taxon>Pseudomonadati</taxon>
        <taxon>Pseudomonadota</taxon>
        <taxon>Betaproteobacteria</taxon>
        <taxon>Burkholderiales</taxon>
        <taxon>Burkholderiaceae</taxon>
        <taxon>Caballeronia</taxon>
    </lineage>
</organism>
<dbReference type="EMBL" id="FCOI02000006">
    <property type="protein sequence ID" value="SAK56885.1"/>
    <property type="molecule type" value="Genomic_DNA"/>
</dbReference>
<reference evidence="4" key="1">
    <citation type="submission" date="2016-01" db="EMBL/GenBank/DDBJ databases">
        <authorList>
            <person name="Peeters Charlotte."/>
        </authorList>
    </citation>
    <scope>NUCLEOTIDE SEQUENCE [LARGE SCALE GENOMIC DNA]</scope>
</reference>
<dbReference type="STRING" id="1777137.AWB76_02370"/>
<evidence type="ECO:0000256" key="1">
    <source>
        <dbReference type="SAM" id="MobiDB-lite"/>
    </source>
</evidence>
<evidence type="ECO:0000259" key="2">
    <source>
        <dbReference type="Pfam" id="PF09557"/>
    </source>
</evidence>
<dbReference type="AlphaFoldDB" id="A0A158AGN8"/>
<dbReference type="Pfam" id="PF09557">
    <property type="entry name" value="DUF2382"/>
    <property type="match status" value="1"/>
</dbReference>
<feature type="region of interest" description="Disordered" evidence="1">
    <location>
        <begin position="1"/>
        <end position="41"/>
    </location>
</feature>
<feature type="domain" description="DUF2382" evidence="2">
    <location>
        <begin position="112"/>
        <end position="162"/>
    </location>
</feature>
<keyword evidence="4" id="KW-1185">Reference proteome</keyword>
<accession>A0A158AGN8</accession>
<proteinExistence type="predicted"/>
<protein>
    <recommendedName>
        <fullName evidence="2">DUF2382 domain-containing protein</fullName>
    </recommendedName>
</protein>
<evidence type="ECO:0000313" key="4">
    <source>
        <dbReference type="Proteomes" id="UP000054624"/>
    </source>
</evidence>
<sequence>MSRRHVATTQIRSRGGHRTTQEEDRNKGDRADVVRASPTAPVSKRRLINGRGSRAVIGDRRPFDIHLGASYRIGDGLRSGGCFLADRYLFNDPRRLGTAGSSAVSRISTEPSVGKREVQTGGVRVYSRVTETPVSESVSLREEHATIERKTVDRPATAADLKGVRFFMNDLAHPHGARFRRRGADRDLFLDRRHPLCPTVQALASHRTSLPHAWVPPHPHFGRICTGCRKAAARSETTAS</sequence>
<dbReference type="Proteomes" id="UP000054624">
    <property type="component" value="Unassembled WGS sequence"/>
</dbReference>
<gene>
    <name evidence="3" type="ORF">AWB76_02370</name>
</gene>
<evidence type="ECO:0000313" key="3">
    <source>
        <dbReference type="EMBL" id="SAK56885.1"/>
    </source>
</evidence>
<dbReference type="RefSeq" id="WP_341845292.1">
    <property type="nucleotide sequence ID" value="NZ_FCOI02000006.1"/>
</dbReference>